<dbReference type="SUPFAM" id="SSF49562">
    <property type="entry name" value="C2 domain (Calcium/lipid-binding domain, CaLB)"/>
    <property type="match status" value="1"/>
</dbReference>
<evidence type="ECO:0000256" key="2">
    <source>
        <dbReference type="ARBA" id="ARBA00022837"/>
    </source>
</evidence>
<dbReference type="Pfam" id="PF00168">
    <property type="entry name" value="C2"/>
    <property type="match status" value="1"/>
</dbReference>
<feature type="non-terminal residue" evidence="4">
    <location>
        <position position="1"/>
    </location>
</feature>
<dbReference type="EMBL" id="JASPKZ010009810">
    <property type="protein sequence ID" value="KAJ9576044.1"/>
    <property type="molecule type" value="Genomic_DNA"/>
</dbReference>
<dbReference type="AlphaFoldDB" id="A0AAD8E433"/>
<proteinExistence type="predicted"/>
<gene>
    <name evidence="4" type="ORF">L9F63_007144</name>
</gene>
<reference evidence="4" key="2">
    <citation type="submission" date="2023-05" db="EMBL/GenBank/DDBJ databases">
        <authorList>
            <person name="Fouks B."/>
        </authorList>
    </citation>
    <scope>NUCLEOTIDE SEQUENCE</scope>
    <source>
        <strain evidence="4">Stay&amp;Tobe</strain>
        <tissue evidence="4">Testes</tissue>
    </source>
</reference>
<evidence type="ECO:0000256" key="1">
    <source>
        <dbReference type="ARBA" id="ARBA00022723"/>
    </source>
</evidence>
<dbReference type="InterPro" id="IPR035892">
    <property type="entry name" value="C2_domain_sf"/>
</dbReference>
<dbReference type="PROSITE" id="PS50004">
    <property type="entry name" value="C2"/>
    <property type="match status" value="1"/>
</dbReference>
<organism evidence="4 5">
    <name type="scientific">Diploptera punctata</name>
    <name type="common">Pacific beetle cockroach</name>
    <dbReference type="NCBI Taxonomy" id="6984"/>
    <lineage>
        <taxon>Eukaryota</taxon>
        <taxon>Metazoa</taxon>
        <taxon>Ecdysozoa</taxon>
        <taxon>Arthropoda</taxon>
        <taxon>Hexapoda</taxon>
        <taxon>Insecta</taxon>
        <taxon>Pterygota</taxon>
        <taxon>Neoptera</taxon>
        <taxon>Polyneoptera</taxon>
        <taxon>Dictyoptera</taxon>
        <taxon>Blattodea</taxon>
        <taxon>Blaberoidea</taxon>
        <taxon>Blaberidae</taxon>
        <taxon>Diplopterinae</taxon>
        <taxon>Diploptera</taxon>
    </lineage>
</organism>
<protein>
    <recommendedName>
        <fullName evidence="3">C2 domain-containing protein</fullName>
    </recommendedName>
</protein>
<feature type="domain" description="C2" evidence="3">
    <location>
        <begin position="32"/>
        <end position="152"/>
    </location>
</feature>
<keyword evidence="1" id="KW-0479">Metal-binding</keyword>
<dbReference type="InterPro" id="IPR000008">
    <property type="entry name" value="C2_dom"/>
</dbReference>
<feature type="non-terminal residue" evidence="4">
    <location>
        <position position="225"/>
    </location>
</feature>
<sequence>RGLYSGLSGALVPCLVQISSYRSWQACSYALVEAELTRKRESSLRQHSFFQLRVHLKRGVDLVARDKGVRTSDPYVKFKVGGRLLYKSKTIYRELNPVWDETFTLPIEDPFMPVHIKVFDYDWGLQDDFMGSAYLDLTKFELGKAAEITLTLRDPGKRIKIRMTQKRTVLTEEKLDEIRASFERISTKSIPKLAQQVINEELSDTSGLIGHTEDVFLPKESKGVY</sequence>
<dbReference type="CDD" id="cd04042">
    <property type="entry name" value="C2A_MCTP_PRT"/>
    <property type="match status" value="1"/>
</dbReference>
<reference evidence="4" key="1">
    <citation type="journal article" date="2023" name="IScience">
        <title>Live-bearing cockroach genome reveals convergent evolutionary mechanisms linked to viviparity in insects and beyond.</title>
        <authorList>
            <person name="Fouks B."/>
            <person name="Harrison M.C."/>
            <person name="Mikhailova A.A."/>
            <person name="Marchal E."/>
            <person name="English S."/>
            <person name="Carruthers M."/>
            <person name="Jennings E.C."/>
            <person name="Chiamaka E.L."/>
            <person name="Frigard R.A."/>
            <person name="Pippel M."/>
            <person name="Attardo G.M."/>
            <person name="Benoit J.B."/>
            <person name="Bornberg-Bauer E."/>
            <person name="Tobe S.S."/>
        </authorList>
    </citation>
    <scope>NUCLEOTIDE SEQUENCE</scope>
    <source>
        <strain evidence="4">Stay&amp;Tobe</strain>
    </source>
</reference>
<dbReference type="PANTHER" id="PTHR45911:SF4">
    <property type="entry name" value="MULTIPLE C2 AND TRANSMEMBRANE DOMAIN-CONTAINING PROTEIN"/>
    <property type="match status" value="1"/>
</dbReference>
<name>A0AAD8E433_DIPPU</name>
<dbReference type="GO" id="GO:0046928">
    <property type="term" value="P:regulation of neurotransmitter secretion"/>
    <property type="evidence" value="ECO:0007669"/>
    <property type="project" value="TreeGrafter"/>
</dbReference>
<dbReference type="GO" id="GO:0005509">
    <property type="term" value="F:calcium ion binding"/>
    <property type="evidence" value="ECO:0007669"/>
    <property type="project" value="TreeGrafter"/>
</dbReference>
<evidence type="ECO:0000259" key="3">
    <source>
        <dbReference type="PROSITE" id="PS50004"/>
    </source>
</evidence>
<evidence type="ECO:0000313" key="5">
    <source>
        <dbReference type="Proteomes" id="UP001233999"/>
    </source>
</evidence>
<evidence type="ECO:0000313" key="4">
    <source>
        <dbReference type="EMBL" id="KAJ9576044.1"/>
    </source>
</evidence>
<dbReference type="GO" id="GO:0030672">
    <property type="term" value="C:synaptic vesicle membrane"/>
    <property type="evidence" value="ECO:0007669"/>
    <property type="project" value="TreeGrafter"/>
</dbReference>
<dbReference type="Gene3D" id="2.60.40.150">
    <property type="entry name" value="C2 domain"/>
    <property type="match status" value="1"/>
</dbReference>
<dbReference type="PANTHER" id="PTHR45911">
    <property type="entry name" value="C2 DOMAIN-CONTAINING PROTEIN"/>
    <property type="match status" value="1"/>
</dbReference>
<dbReference type="SMART" id="SM00239">
    <property type="entry name" value="C2"/>
    <property type="match status" value="1"/>
</dbReference>
<comment type="caution">
    <text evidence="4">The sequence shown here is derived from an EMBL/GenBank/DDBJ whole genome shotgun (WGS) entry which is preliminary data.</text>
</comment>
<keyword evidence="5" id="KW-1185">Reference proteome</keyword>
<keyword evidence="2" id="KW-0106">Calcium</keyword>
<accession>A0AAD8E433</accession>
<dbReference type="Proteomes" id="UP001233999">
    <property type="component" value="Unassembled WGS sequence"/>
</dbReference>
<dbReference type="PRINTS" id="PR00360">
    <property type="entry name" value="C2DOMAIN"/>
</dbReference>